<dbReference type="STRING" id="239498.AXK60_08970"/>
<dbReference type="EMBL" id="LSRF01000044">
    <property type="protein sequence ID" value="KXP08786.1"/>
    <property type="molecule type" value="Genomic_DNA"/>
</dbReference>
<gene>
    <name evidence="1" type="ORF">AXK60_08970</name>
</gene>
<organism evidence="1 2">
    <name type="scientific">Tsukamurella pseudospumae</name>
    <dbReference type="NCBI Taxonomy" id="239498"/>
    <lineage>
        <taxon>Bacteria</taxon>
        <taxon>Bacillati</taxon>
        <taxon>Actinomycetota</taxon>
        <taxon>Actinomycetes</taxon>
        <taxon>Mycobacteriales</taxon>
        <taxon>Tsukamurellaceae</taxon>
        <taxon>Tsukamurella</taxon>
    </lineage>
</organism>
<proteinExistence type="predicted"/>
<dbReference type="Proteomes" id="UP000070258">
    <property type="component" value="Unassembled WGS sequence"/>
</dbReference>
<dbReference type="AlphaFoldDB" id="A0A138AE90"/>
<name>A0A138AE90_9ACTN</name>
<evidence type="ECO:0000313" key="1">
    <source>
        <dbReference type="EMBL" id="KXP08786.1"/>
    </source>
</evidence>
<accession>A0A138AE90</accession>
<protein>
    <submittedName>
        <fullName evidence="1">Uncharacterized protein</fullName>
    </submittedName>
</protein>
<sequence>MVADLLHDKVLHNAVGAVISRIRFRNSADLRRARRNHRHWLAVECDTQRCDLPAGGPFREQVREADSVSTEQCERSCNRHHRLQIWDPATGFDLGNTCATPDNTEPGEFARELFLRRAGRFS</sequence>
<reference evidence="2" key="1">
    <citation type="submission" date="2016-02" db="EMBL/GenBank/DDBJ databases">
        <authorList>
            <person name="Wen L."/>
            <person name="He K."/>
            <person name="Yang H."/>
        </authorList>
    </citation>
    <scope>NUCLEOTIDE SEQUENCE [LARGE SCALE GENOMIC DNA]</scope>
    <source>
        <strain evidence="2">JCM 15929</strain>
    </source>
</reference>
<evidence type="ECO:0000313" key="2">
    <source>
        <dbReference type="Proteomes" id="UP000070258"/>
    </source>
</evidence>
<comment type="caution">
    <text evidence="1">The sequence shown here is derived from an EMBL/GenBank/DDBJ whole genome shotgun (WGS) entry which is preliminary data.</text>
</comment>